<evidence type="ECO:0000259" key="2">
    <source>
        <dbReference type="Pfam" id="PF13546"/>
    </source>
</evidence>
<accession>A0A5A5TK26</accession>
<dbReference type="Proteomes" id="UP000322530">
    <property type="component" value="Unassembled WGS sequence"/>
</dbReference>
<reference evidence="3 4" key="1">
    <citation type="submission" date="2019-01" db="EMBL/GenBank/DDBJ databases">
        <title>Draft genome sequence of Dictyobacter sp. Uno17.</title>
        <authorList>
            <person name="Wang C.M."/>
            <person name="Zheng Y."/>
            <person name="Sakai Y."/>
            <person name="Abe K."/>
            <person name="Yokota A."/>
            <person name="Yabe S."/>
        </authorList>
    </citation>
    <scope>NUCLEOTIDE SEQUENCE [LARGE SCALE GENOMIC DNA]</scope>
    <source>
        <strain evidence="3 4">Uno17</strain>
    </source>
</reference>
<proteinExistence type="predicted"/>
<evidence type="ECO:0000256" key="1">
    <source>
        <dbReference type="SAM" id="MobiDB-lite"/>
    </source>
</evidence>
<keyword evidence="4" id="KW-1185">Reference proteome</keyword>
<evidence type="ECO:0000313" key="4">
    <source>
        <dbReference type="Proteomes" id="UP000322530"/>
    </source>
</evidence>
<protein>
    <submittedName>
        <fullName evidence="3">Transposase</fullName>
    </submittedName>
</protein>
<feature type="region of interest" description="Disordered" evidence="1">
    <location>
        <begin position="382"/>
        <end position="402"/>
    </location>
</feature>
<feature type="domain" description="Transposase IS701-like DDE" evidence="2">
    <location>
        <begin position="35"/>
        <end position="246"/>
    </location>
</feature>
<sequence>MPLLFSSVNVLSSSEEVWTTAFHELGQRIRRYFVRSESSHRALAYIRGLMSSGERKNGWQIAEEVGEATPYAMQHLLDRARWDCDGVRDELRIYVSQALADPDGVLVIDETGFLKKGGKSVGVQRQYSGTAGRIENCQIGVFLSYTSPRGHTLLDRELYLPKSWTDNQERCREAHVPASVAFATKPELAWSMLERTLGAGLPVTWVAGDTVYGSSQPLRANLEARKQAYALAVACKEHVEVQGARRRVDQVAHGLTREDWQDLSAGMGSKGPRLFAWARIELAAPEASGWQRWLLVRRSLNEGVKPAEMAYVLVFAPAGTSLEEMVEAFGARWTVEQCFEEGKGEVGLDEYEVRSWHGWYHHITLSMLALAFLTALRTDEGENVQKKKPEQTPQTPESEATDSVQAQVSSDLPVMVPLSVAEIRQLFFYIVGKRSLSFAYHLAWSFWRRTHQALARLCHYNRRSTLASHLQL</sequence>
<dbReference type="InterPro" id="IPR012337">
    <property type="entry name" value="RNaseH-like_sf"/>
</dbReference>
<dbReference type="SUPFAM" id="SSF53098">
    <property type="entry name" value="Ribonuclease H-like"/>
    <property type="match status" value="1"/>
</dbReference>
<gene>
    <name evidence="3" type="ORF">KDI_51690</name>
</gene>
<evidence type="ECO:0000313" key="3">
    <source>
        <dbReference type="EMBL" id="GCF11605.1"/>
    </source>
</evidence>
<dbReference type="EMBL" id="BIXY01000126">
    <property type="protein sequence ID" value="GCF11605.1"/>
    <property type="molecule type" value="Genomic_DNA"/>
</dbReference>
<feature type="compositionally biased region" description="Polar residues" evidence="1">
    <location>
        <begin position="391"/>
        <end position="402"/>
    </location>
</feature>
<name>A0A5A5TK26_9CHLR</name>
<dbReference type="InterPro" id="IPR038721">
    <property type="entry name" value="IS701-like_DDE_dom"/>
</dbReference>
<dbReference type="NCBIfam" id="NF033540">
    <property type="entry name" value="transpos_IS701"/>
    <property type="match status" value="1"/>
</dbReference>
<dbReference type="InterPro" id="IPR039365">
    <property type="entry name" value="IS701-like"/>
</dbReference>
<dbReference type="Pfam" id="PF13546">
    <property type="entry name" value="DDE_5"/>
    <property type="match status" value="1"/>
</dbReference>
<dbReference type="AlphaFoldDB" id="A0A5A5TK26"/>
<dbReference type="PANTHER" id="PTHR33627">
    <property type="entry name" value="TRANSPOSASE"/>
    <property type="match status" value="1"/>
</dbReference>
<organism evidence="3 4">
    <name type="scientific">Dictyobacter arantiisoli</name>
    <dbReference type="NCBI Taxonomy" id="2014874"/>
    <lineage>
        <taxon>Bacteria</taxon>
        <taxon>Bacillati</taxon>
        <taxon>Chloroflexota</taxon>
        <taxon>Ktedonobacteria</taxon>
        <taxon>Ktedonobacterales</taxon>
        <taxon>Dictyobacteraceae</taxon>
        <taxon>Dictyobacter</taxon>
    </lineage>
</organism>
<dbReference type="PANTHER" id="PTHR33627:SF1">
    <property type="entry name" value="TRANSPOSASE"/>
    <property type="match status" value="1"/>
</dbReference>
<comment type="caution">
    <text evidence="3">The sequence shown here is derived from an EMBL/GenBank/DDBJ whole genome shotgun (WGS) entry which is preliminary data.</text>
</comment>